<proteinExistence type="predicted"/>
<evidence type="ECO:0008006" key="3">
    <source>
        <dbReference type="Google" id="ProtNLM"/>
    </source>
</evidence>
<dbReference type="Proteomes" id="UP001162960">
    <property type="component" value="Chromosome"/>
</dbReference>
<organism evidence="1 2">
    <name type="scientific">Bacteroides thetaiotaomicron</name>
    <dbReference type="NCBI Taxonomy" id="818"/>
    <lineage>
        <taxon>Bacteria</taxon>
        <taxon>Pseudomonadati</taxon>
        <taxon>Bacteroidota</taxon>
        <taxon>Bacteroidia</taxon>
        <taxon>Bacteroidales</taxon>
        <taxon>Bacteroidaceae</taxon>
        <taxon>Bacteroides</taxon>
    </lineage>
</organism>
<accession>A0AB38U946</accession>
<dbReference type="AlphaFoldDB" id="A0AB38U946"/>
<reference evidence="1" key="1">
    <citation type="submission" date="2021-06" db="EMBL/GenBank/DDBJ databases">
        <title>Interrogation of the integrated mobile genetic elements in gut-associated Bacteroides with a consensus prediction approach.</title>
        <authorList>
            <person name="Campbell D.E."/>
            <person name="Leigh J.R."/>
            <person name="Kim T."/>
            <person name="England W."/>
            <person name="Whitaker R.J."/>
            <person name="Degnan P.H."/>
        </authorList>
    </citation>
    <scope>NUCLEOTIDE SEQUENCE</scope>
    <source>
        <strain evidence="1">VPI-3443</strain>
    </source>
</reference>
<dbReference type="RefSeq" id="WP_264455093.1">
    <property type="nucleotide sequence ID" value="NZ_CP083685.1"/>
</dbReference>
<sequence>MAKIDEDKFKRALFQRTEGYAANVRAIYLDVVERLISLVLEIEPIYDPKKTFVFADYPTISDKANVLLRELYTRIYQQVQSGIINEWEQANLKSDELVRAVFGKRAVDNKHFARFFERNKKAMDAFFSRKSEDGGLNLSQRIWKYEGQFRQEMEMSIDCFIGQGMSANVMASKVKQYLNEPDKLFRRVRDKRGELVLSKNAKAYHPGRGQYRSSYRNAQRLARSEPNIAYRTADHERWLQLDFVVGIEIKLSKNHPEKDICDKLAGRYPKNFVFKGWHSNCMCHVISVLASDDEIDMLTDKILAGEDTAGFKSKNEVTELPSEFYSWMQENEDRIEKSNNRGTLPYWIKDNPKYTGVKVEAMNTGERVEIRKKAKEKYQSYEGPWTKAYYDEYSGGFNVYHQEHQFTNTQGGGDAEKIVGKMLAKNSGKQVEFLPENGKGKGVPDLKFDGCTWDVKYIDNANENTIRAYIKDARKADRAIFYFTNDKYSDLRSAINREVGRFKAMNKVGELPDIYYMDKGGLLKLLWKKE</sequence>
<dbReference type="Gene3D" id="3.40.1350.120">
    <property type="match status" value="1"/>
</dbReference>
<evidence type="ECO:0000313" key="1">
    <source>
        <dbReference type="EMBL" id="UYU89402.1"/>
    </source>
</evidence>
<name>A0AB38U946_BACT4</name>
<protein>
    <recommendedName>
        <fullName evidence="3">tRNA nuclease CdiA C-terminal domain-containing protein</fullName>
    </recommendedName>
</protein>
<gene>
    <name evidence="1" type="ORF">KQP74_15765</name>
</gene>
<evidence type="ECO:0000313" key="2">
    <source>
        <dbReference type="Proteomes" id="UP001162960"/>
    </source>
</evidence>
<dbReference type="EMBL" id="CP083685">
    <property type="protein sequence ID" value="UYU89402.1"/>
    <property type="molecule type" value="Genomic_DNA"/>
</dbReference>